<keyword evidence="4" id="KW-0010">Activator</keyword>
<comment type="similarity">
    <text evidence="1">Belongs to the LysR transcriptional regulatory family.</text>
</comment>
<gene>
    <name evidence="7" type="ORF">ACFSW7_04775</name>
</gene>
<dbReference type="SUPFAM" id="SSF53850">
    <property type="entry name" value="Periplasmic binding protein-like II"/>
    <property type="match status" value="1"/>
</dbReference>
<dbReference type="Pfam" id="PF03466">
    <property type="entry name" value="LysR_substrate"/>
    <property type="match status" value="1"/>
</dbReference>
<dbReference type="RefSeq" id="WP_019618316.1">
    <property type="nucleotide sequence ID" value="NZ_JBHUNE010000003.1"/>
</dbReference>
<dbReference type="InterPro" id="IPR017685">
    <property type="entry name" value="ArgP"/>
</dbReference>
<dbReference type="NCBIfam" id="NF002964">
    <property type="entry name" value="PRK03635.1"/>
    <property type="match status" value="1"/>
</dbReference>
<protein>
    <submittedName>
        <fullName evidence="7">LysR family transcriptional regulator ArgP</fullName>
    </submittedName>
</protein>
<dbReference type="InterPro" id="IPR050176">
    <property type="entry name" value="LTTR"/>
</dbReference>
<evidence type="ECO:0000313" key="8">
    <source>
        <dbReference type="Proteomes" id="UP001597492"/>
    </source>
</evidence>
<dbReference type="InterPro" id="IPR036388">
    <property type="entry name" value="WH-like_DNA-bd_sf"/>
</dbReference>
<dbReference type="InterPro" id="IPR000847">
    <property type="entry name" value="LysR_HTH_N"/>
</dbReference>
<dbReference type="PANTHER" id="PTHR30579">
    <property type="entry name" value="TRANSCRIPTIONAL REGULATOR"/>
    <property type="match status" value="1"/>
</dbReference>
<name>A0ABW5UVJ3_9MICO</name>
<dbReference type="NCBIfam" id="TIGR03298">
    <property type="entry name" value="argP"/>
    <property type="match status" value="1"/>
</dbReference>
<evidence type="ECO:0000313" key="7">
    <source>
        <dbReference type="EMBL" id="MFD2757692.1"/>
    </source>
</evidence>
<dbReference type="Gene3D" id="3.40.190.290">
    <property type="match status" value="1"/>
</dbReference>
<dbReference type="PANTHER" id="PTHR30579:SF2">
    <property type="entry name" value="HTH-TYPE TRANSCRIPTIONAL REGULATOR ARGP"/>
    <property type="match status" value="1"/>
</dbReference>
<dbReference type="Gene3D" id="1.10.10.10">
    <property type="entry name" value="Winged helix-like DNA-binding domain superfamily/Winged helix DNA-binding domain"/>
    <property type="match status" value="1"/>
</dbReference>
<proteinExistence type="inferred from homology"/>
<evidence type="ECO:0000256" key="1">
    <source>
        <dbReference type="ARBA" id="ARBA00009437"/>
    </source>
</evidence>
<accession>A0ABW5UVJ3</accession>
<dbReference type="Proteomes" id="UP001597492">
    <property type="component" value="Unassembled WGS sequence"/>
</dbReference>
<dbReference type="SUPFAM" id="SSF46785">
    <property type="entry name" value="Winged helix' DNA-binding domain"/>
    <property type="match status" value="1"/>
</dbReference>
<dbReference type="InterPro" id="IPR005119">
    <property type="entry name" value="LysR_subst-bd"/>
</dbReference>
<keyword evidence="2" id="KW-0805">Transcription regulation</keyword>
<sequence>MELDPARLQALAAVVDLGSFDAAAERLHVTASAVSQRIRALEQAAGRVLLVRARPVRPTEHGLTLLRLARQLATLVDDAEAELRDEGGASLPIAVNSDSLVTWVLPALGPLAPDVRFDFHRGDQSQTVELLRAGTVIAAISSDSTPVQGCTLRPLGAMRYLPVASPDFAAHWFAKDPVAALAEAPLVQYDEDDGLQHDLLRRLGIDARPPRHRVPGSGEFVVAVEQGYGWGMVPELQLSGGVAPFLDTAIDVPLYWHSWALGTRALERASEALFEAAARHLYLTPTPGASPAA</sequence>
<dbReference type="InterPro" id="IPR036390">
    <property type="entry name" value="WH_DNA-bd_sf"/>
</dbReference>
<evidence type="ECO:0000259" key="6">
    <source>
        <dbReference type="PROSITE" id="PS50931"/>
    </source>
</evidence>
<organism evidence="7 8">
    <name type="scientific">Gulosibacter faecalis</name>
    <dbReference type="NCBI Taxonomy" id="272240"/>
    <lineage>
        <taxon>Bacteria</taxon>
        <taxon>Bacillati</taxon>
        <taxon>Actinomycetota</taxon>
        <taxon>Actinomycetes</taxon>
        <taxon>Micrococcales</taxon>
        <taxon>Microbacteriaceae</taxon>
        <taxon>Gulosibacter</taxon>
    </lineage>
</organism>
<reference evidence="8" key="1">
    <citation type="journal article" date="2019" name="Int. J. Syst. Evol. Microbiol.">
        <title>The Global Catalogue of Microorganisms (GCM) 10K type strain sequencing project: providing services to taxonomists for standard genome sequencing and annotation.</title>
        <authorList>
            <consortium name="The Broad Institute Genomics Platform"/>
            <consortium name="The Broad Institute Genome Sequencing Center for Infectious Disease"/>
            <person name="Wu L."/>
            <person name="Ma J."/>
        </authorList>
    </citation>
    <scope>NUCLEOTIDE SEQUENCE [LARGE SCALE GENOMIC DNA]</scope>
    <source>
        <strain evidence="8">TISTR 1514</strain>
    </source>
</reference>
<dbReference type="PROSITE" id="PS50931">
    <property type="entry name" value="HTH_LYSR"/>
    <property type="match status" value="1"/>
</dbReference>
<evidence type="ECO:0000256" key="3">
    <source>
        <dbReference type="ARBA" id="ARBA00023125"/>
    </source>
</evidence>
<keyword evidence="3" id="KW-0238">DNA-binding</keyword>
<keyword evidence="8" id="KW-1185">Reference proteome</keyword>
<feature type="domain" description="HTH lysR-type" evidence="6">
    <location>
        <begin position="3"/>
        <end position="59"/>
    </location>
</feature>
<evidence type="ECO:0000256" key="4">
    <source>
        <dbReference type="ARBA" id="ARBA00023159"/>
    </source>
</evidence>
<evidence type="ECO:0000256" key="2">
    <source>
        <dbReference type="ARBA" id="ARBA00023015"/>
    </source>
</evidence>
<keyword evidence="5" id="KW-0804">Transcription</keyword>
<evidence type="ECO:0000256" key="5">
    <source>
        <dbReference type="ARBA" id="ARBA00023163"/>
    </source>
</evidence>
<dbReference type="EMBL" id="JBHUNE010000003">
    <property type="protein sequence ID" value="MFD2757692.1"/>
    <property type="molecule type" value="Genomic_DNA"/>
</dbReference>
<dbReference type="Pfam" id="PF00126">
    <property type="entry name" value="HTH_1"/>
    <property type="match status" value="1"/>
</dbReference>
<comment type="caution">
    <text evidence="7">The sequence shown here is derived from an EMBL/GenBank/DDBJ whole genome shotgun (WGS) entry which is preliminary data.</text>
</comment>